<evidence type="ECO:0000313" key="3">
    <source>
        <dbReference type="Proteomes" id="UP000807025"/>
    </source>
</evidence>
<protein>
    <recommendedName>
        <fullName evidence="1">F-box domain-containing protein</fullName>
    </recommendedName>
</protein>
<feature type="domain" description="F-box" evidence="1">
    <location>
        <begin position="1"/>
        <end position="33"/>
    </location>
</feature>
<dbReference type="InterPro" id="IPR001810">
    <property type="entry name" value="F-box_dom"/>
</dbReference>
<sequence>ILSLPPEIIDQIVFLVEKPRDLLALALTCRAVSEVIIPYHIDYRYILTPLRSNLWDHLITRRDLAIRI</sequence>
<dbReference type="SUPFAM" id="SSF81383">
    <property type="entry name" value="F-box domain"/>
    <property type="match status" value="1"/>
</dbReference>
<gene>
    <name evidence="2" type="ORF">BDN71DRAFT_1351091</name>
</gene>
<dbReference type="Pfam" id="PF12937">
    <property type="entry name" value="F-box-like"/>
    <property type="match status" value="1"/>
</dbReference>
<dbReference type="EMBL" id="MU154689">
    <property type="protein sequence ID" value="KAF9488956.1"/>
    <property type="molecule type" value="Genomic_DNA"/>
</dbReference>
<accession>A0A9P5ZNE6</accession>
<organism evidence="2 3">
    <name type="scientific">Pleurotus eryngii</name>
    <name type="common">Boletus of the steppes</name>
    <dbReference type="NCBI Taxonomy" id="5323"/>
    <lineage>
        <taxon>Eukaryota</taxon>
        <taxon>Fungi</taxon>
        <taxon>Dikarya</taxon>
        <taxon>Basidiomycota</taxon>
        <taxon>Agaricomycotina</taxon>
        <taxon>Agaricomycetes</taxon>
        <taxon>Agaricomycetidae</taxon>
        <taxon>Agaricales</taxon>
        <taxon>Pleurotineae</taxon>
        <taxon>Pleurotaceae</taxon>
        <taxon>Pleurotus</taxon>
    </lineage>
</organism>
<reference evidence="2" key="1">
    <citation type="submission" date="2020-11" db="EMBL/GenBank/DDBJ databases">
        <authorList>
            <consortium name="DOE Joint Genome Institute"/>
            <person name="Ahrendt S."/>
            <person name="Riley R."/>
            <person name="Andreopoulos W."/>
            <person name="Labutti K."/>
            <person name="Pangilinan J."/>
            <person name="Ruiz-Duenas F.J."/>
            <person name="Barrasa J.M."/>
            <person name="Sanchez-Garcia M."/>
            <person name="Camarero S."/>
            <person name="Miyauchi S."/>
            <person name="Serrano A."/>
            <person name="Linde D."/>
            <person name="Babiker R."/>
            <person name="Drula E."/>
            <person name="Ayuso-Fernandez I."/>
            <person name="Pacheco R."/>
            <person name="Padilla G."/>
            <person name="Ferreira P."/>
            <person name="Barriuso J."/>
            <person name="Kellner H."/>
            <person name="Castanera R."/>
            <person name="Alfaro M."/>
            <person name="Ramirez L."/>
            <person name="Pisabarro A.G."/>
            <person name="Kuo A."/>
            <person name="Tritt A."/>
            <person name="Lipzen A."/>
            <person name="He G."/>
            <person name="Yan M."/>
            <person name="Ng V."/>
            <person name="Cullen D."/>
            <person name="Martin F."/>
            <person name="Rosso M.-N."/>
            <person name="Henrissat B."/>
            <person name="Hibbett D."/>
            <person name="Martinez A.T."/>
            <person name="Grigoriev I.V."/>
        </authorList>
    </citation>
    <scope>NUCLEOTIDE SEQUENCE</scope>
    <source>
        <strain evidence="2">ATCC 90797</strain>
    </source>
</reference>
<dbReference type="InterPro" id="IPR036047">
    <property type="entry name" value="F-box-like_dom_sf"/>
</dbReference>
<feature type="non-terminal residue" evidence="2">
    <location>
        <position position="1"/>
    </location>
</feature>
<dbReference type="OrthoDB" id="3270296at2759"/>
<evidence type="ECO:0000313" key="2">
    <source>
        <dbReference type="EMBL" id="KAF9488956.1"/>
    </source>
</evidence>
<keyword evidence="3" id="KW-1185">Reference proteome</keyword>
<dbReference type="AlphaFoldDB" id="A0A9P5ZNE6"/>
<evidence type="ECO:0000259" key="1">
    <source>
        <dbReference type="Pfam" id="PF12937"/>
    </source>
</evidence>
<feature type="non-terminal residue" evidence="2">
    <location>
        <position position="68"/>
    </location>
</feature>
<name>A0A9P5ZNE6_PLEER</name>
<dbReference type="Proteomes" id="UP000807025">
    <property type="component" value="Unassembled WGS sequence"/>
</dbReference>
<proteinExistence type="predicted"/>
<comment type="caution">
    <text evidence="2">The sequence shown here is derived from an EMBL/GenBank/DDBJ whole genome shotgun (WGS) entry which is preliminary data.</text>
</comment>